<gene>
    <name evidence="2" type="ORF">ABI_19440</name>
</gene>
<evidence type="ECO:0008006" key="4">
    <source>
        <dbReference type="Google" id="ProtNLM"/>
    </source>
</evidence>
<name>F4QLK6_9CAUL</name>
<organism evidence="2 3">
    <name type="scientific">Asticcacaulis biprosthecium C19</name>
    <dbReference type="NCBI Taxonomy" id="715226"/>
    <lineage>
        <taxon>Bacteria</taxon>
        <taxon>Pseudomonadati</taxon>
        <taxon>Pseudomonadota</taxon>
        <taxon>Alphaproteobacteria</taxon>
        <taxon>Caulobacterales</taxon>
        <taxon>Caulobacteraceae</taxon>
        <taxon>Asticcacaulis</taxon>
    </lineage>
</organism>
<feature type="transmembrane region" description="Helical" evidence="1">
    <location>
        <begin position="111"/>
        <end position="132"/>
    </location>
</feature>
<keyword evidence="1" id="KW-0472">Membrane</keyword>
<keyword evidence="1" id="KW-1133">Transmembrane helix</keyword>
<evidence type="ECO:0000313" key="3">
    <source>
        <dbReference type="Proteomes" id="UP000006512"/>
    </source>
</evidence>
<protein>
    <recommendedName>
        <fullName evidence="4">Transmembrane protein</fullName>
    </recommendedName>
</protein>
<dbReference type="OrthoDB" id="7172974at2"/>
<dbReference type="EMBL" id="GL883077">
    <property type="protein sequence ID" value="EGF93504.1"/>
    <property type="molecule type" value="Genomic_DNA"/>
</dbReference>
<sequence>MDFRRILAWLVEKLFELHLAIAAVLLVKFFLPLSGDAYTSLGAFAAGVRDTYAGALEDAAYVSANFLEGSYLNYAFQTYLAAAYVVVRYAYLASLYIFLSLLACLLGQRHYIRNAVAAFGFAAVIFGWRFVHAYDLDMLRMAVAVLALGLIAVLWSALTGEGLYRRLNGKVTPSRPLSPSGRVRLDLGA</sequence>
<accession>F4QLK6</accession>
<evidence type="ECO:0000256" key="1">
    <source>
        <dbReference type="SAM" id="Phobius"/>
    </source>
</evidence>
<reference evidence="3" key="1">
    <citation type="submission" date="2011-03" db="EMBL/GenBank/DDBJ databases">
        <title>Draft genome sequence of Brevundimonas diminuta.</title>
        <authorList>
            <person name="Brown P.J.B."/>
            <person name="Buechlein A."/>
            <person name="Hemmerich C."/>
            <person name="Brun Y.V."/>
        </authorList>
    </citation>
    <scope>NUCLEOTIDE SEQUENCE [LARGE SCALE GENOMIC DNA]</scope>
    <source>
        <strain evidence="3">C19</strain>
    </source>
</reference>
<dbReference type="AlphaFoldDB" id="F4QLK6"/>
<feature type="transmembrane region" description="Helical" evidence="1">
    <location>
        <begin position="79"/>
        <end position="99"/>
    </location>
</feature>
<feature type="transmembrane region" description="Helical" evidence="1">
    <location>
        <begin position="7"/>
        <end position="31"/>
    </location>
</feature>
<dbReference type="Proteomes" id="UP000006512">
    <property type="component" value="Unassembled WGS sequence"/>
</dbReference>
<keyword evidence="1" id="KW-0812">Transmembrane</keyword>
<evidence type="ECO:0000313" key="2">
    <source>
        <dbReference type="EMBL" id="EGF93504.1"/>
    </source>
</evidence>
<dbReference type="RefSeq" id="WP_006272702.1">
    <property type="nucleotide sequence ID" value="NZ_GL883077.1"/>
</dbReference>
<proteinExistence type="predicted"/>
<dbReference type="HOGENOM" id="CLU_1431879_0_0_5"/>
<feature type="transmembrane region" description="Helical" evidence="1">
    <location>
        <begin position="138"/>
        <end position="158"/>
    </location>
</feature>
<dbReference type="STRING" id="715226.ABI_19440"/>
<keyword evidence="3" id="KW-1185">Reference proteome</keyword>